<dbReference type="AlphaFoldDB" id="A0A8J7HM51"/>
<comment type="caution">
    <text evidence="1">The sequence shown here is derived from an EMBL/GenBank/DDBJ whole genome shotgun (WGS) entry which is preliminary data.</text>
</comment>
<dbReference type="EMBL" id="JAECZB010000088">
    <property type="protein sequence ID" value="MBH8555000.1"/>
    <property type="molecule type" value="Genomic_DNA"/>
</dbReference>
<reference evidence="1 2" key="1">
    <citation type="journal article" date="2021" name="Int. J. Syst. Evol. Microbiol.">
        <title>Amazonocrinis nigriterrae gen. nov., sp. nov., Atlanticothrix silvestris gen. nov., sp. nov. and Dendronalium phyllosphericum gen. nov., sp. nov., nostocacean cyanobacteria from Brazilian environments.</title>
        <authorList>
            <person name="Alvarenga D.O."/>
            <person name="Andreote A.P.D."/>
            <person name="Branco L.H.Z."/>
            <person name="Delbaje E."/>
            <person name="Cruz R.B."/>
            <person name="Varani A.M."/>
            <person name="Fiore M.F."/>
        </authorList>
    </citation>
    <scope>NUCLEOTIDE SEQUENCE [LARGE SCALE GENOMIC DNA]</scope>
    <source>
        <strain evidence="1 2">CENA357</strain>
    </source>
</reference>
<dbReference type="Proteomes" id="UP000599391">
    <property type="component" value="Unassembled WGS sequence"/>
</dbReference>
<dbReference type="RefSeq" id="WP_214441226.1">
    <property type="nucleotide sequence ID" value="NZ_JAECZB010000088.1"/>
</dbReference>
<keyword evidence="2" id="KW-1185">Reference proteome</keyword>
<gene>
    <name evidence="1" type="ORF">I8751_22165</name>
</gene>
<proteinExistence type="predicted"/>
<protein>
    <submittedName>
        <fullName evidence="1">Uncharacterized protein</fullName>
    </submittedName>
</protein>
<organism evidence="1 2">
    <name type="scientific">Atlanticothrix silvestris CENA357</name>
    <dbReference type="NCBI Taxonomy" id="1725252"/>
    <lineage>
        <taxon>Bacteria</taxon>
        <taxon>Bacillati</taxon>
        <taxon>Cyanobacteriota</taxon>
        <taxon>Cyanophyceae</taxon>
        <taxon>Nostocales</taxon>
        <taxon>Nodulariaceae</taxon>
        <taxon>Atlanticothrix</taxon>
        <taxon>Atlanticothrix silvestris</taxon>
    </lineage>
</organism>
<name>A0A8J7HM51_9CYAN</name>
<evidence type="ECO:0000313" key="1">
    <source>
        <dbReference type="EMBL" id="MBH8555000.1"/>
    </source>
</evidence>
<sequence>MKIETQFLTPTEIGRELEKLISQKMSGMQVNKLLQEIKLQRKVANSWEREQREKVRSS</sequence>
<evidence type="ECO:0000313" key="2">
    <source>
        <dbReference type="Proteomes" id="UP000599391"/>
    </source>
</evidence>
<accession>A0A8J7HM51</accession>